<evidence type="ECO:0000313" key="5">
    <source>
        <dbReference type="Proteomes" id="UP000515679"/>
    </source>
</evidence>
<dbReference type="PANTHER" id="PTHR30383">
    <property type="entry name" value="THIOESTERASE 1/PROTEASE 1/LYSOPHOSPHOLIPASE L1"/>
    <property type="match status" value="1"/>
</dbReference>
<reference evidence="4 5" key="1">
    <citation type="submission" date="2019-07" db="EMBL/GenBank/DDBJ databases">
        <authorList>
            <person name="Kim J.K."/>
            <person name="Cheong H.-M."/>
            <person name="Choi Y."/>
            <person name="Hwang K.J."/>
            <person name="Lee S."/>
            <person name="Choi C."/>
        </authorList>
    </citation>
    <scope>NUCLEOTIDE SEQUENCE [LARGE SCALE GENOMIC DNA]</scope>
    <source>
        <strain evidence="4 5">KS 22</strain>
    </source>
</reference>
<dbReference type="Gene3D" id="3.40.50.1110">
    <property type="entry name" value="SGNH hydrolase"/>
    <property type="match status" value="1"/>
</dbReference>
<evidence type="ECO:0000313" key="4">
    <source>
        <dbReference type="EMBL" id="QMV43209.1"/>
    </source>
</evidence>
<dbReference type="GO" id="GO:0004622">
    <property type="term" value="F:phosphatidylcholine lysophospholipase activity"/>
    <property type="evidence" value="ECO:0007669"/>
    <property type="project" value="TreeGrafter"/>
</dbReference>
<feature type="domain" description="SGNH hydrolase-type esterase" evidence="3">
    <location>
        <begin position="55"/>
        <end position="300"/>
    </location>
</feature>
<dbReference type="Pfam" id="PF13472">
    <property type="entry name" value="Lipase_GDSL_2"/>
    <property type="match status" value="1"/>
</dbReference>
<dbReference type="Pfam" id="PF07833">
    <property type="entry name" value="Cu_amine_oxidN1"/>
    <property type="match status" value="1"/>
</dbReference>
<dbReference type="InterPro" id="IPR012854">
    <property type="entry name" value="Cu_amine_oxidase-like_N"/>
</dbReference>
<dbReference type="SUPFAM" id="SSF55383">
    <property type="entry name" value="Copper amine oxidase, domain N"/>
    <property type="match status" value="1"/>
</dbReference>
<dbReference type="AlphaFoldDB" id="A0A7G5C1X5"/>
<dbReference type="PANTHER" id="PTHR30383:SF5">
    <property type="entry name" value="SGNH HYDROLASE-TYPE ESTERASE DOMAIN-CONTAINING PROTEIN"/>
    <property type="match status" value="1"/>
</dbReference>
<feature type="signal peptide" evidence="1">
    <location>
        <begin position="1"/>
        <end position="40"/>
    </location>
</feature>
<dbReference type="InterPro" id="IPR036514">
    <property type="entry name" value="SGNH_hydro_sf"/>
</dbReference>
<accession>A0A7G5C1X5</accession>
<dbReference type="SUPFAM" id="SSF52266">
    <property type="entry name" value="SGNH hydrolase"/>
    <property type="match status" value="1"/>
</dbReference>
<feature type="domain" description="Copper amine oxidase-like N-terminal" evidence="2">
    <location>
        <begin position="328"/>
        <end position="431"/>
    </location>
</feature>
<dbReference type="Gene3D" id="3.30.457.10">
    <property type="entry name" value="Copper amine oxidase-like, N-terminal domain"/>
    <property type="match status" value="1"/>
</dbReference>
<protein>
    <recommendedName>
        <fullName evidence="6">Lysophospholipase L1</fullName>
    </recommendedName>
</protein>
<evidence type="ECO:0008006" key="6">
    <source>
        <dbReference type="Google" id="ProtNLM"/>
    </source>
</evidence>
<evidence type="ECO:0000256" key="1">
    <source>
        <dbReference type="SAM" id="SignalP"/>
    </source>
</evidence>
<dbReference type="KEGG" id="cchl:FPL14_20010"/>
<keyword evidence="5" id="KW-1185">Reference proteome</keyword>
<dbReference type="InterPro" id="IPR013830">
    <property type="entry name" value="SGNH_hydro"/>
</dbReference>
<organism evidence="4 5">
    <name type="scientific">Cohnella cholangitidis</name>
    <dbReference type="NCBI Taxonomy" id="2598458"/>
    <lineage>
        <taxon>Bacteria</taxon>
        <taxon>Bacillati</taxon>
        <taxon>Bacillota</taxon>
        <taxon>Bacilli</taxon>
        <taxon>Bacillales</taxon>
        <taxon>Paenibacillaceae</taxon>
        <taxon>Cohnella</taxon>
    </lineage>
</organism>
<evidence type="ECO:0000259" key="3">
    <source>
        <dbReference type="Pfam" id="PF13472"/>
    </source>
</evidence>
<feature type="chain" id="PRO_5028924329" description="Lysophospholipase L1" evidence="1">
    <location>
        <begin position="41"/>
        <end position="439"/>
    </location>
</feature>
<gene>
    <name evidence="4" type="ORF">FPL14_20010</name>
</gene>
<sequence length="439" mass="48444">MTIYDDLRRNLSPMTIRSRKLFTALLTASLAFTAISSASAADNTATPKETYRIVALGDSISAGFEPLPEIVNQTAAPYGYVDRLYEQALFHGRSELSNYAILGLTTPGLSRLLQGAKDNQRLSSKDLQDFSSYDTRVARLADAVADRTPELAADLAKANLVVLTIGGNDFGSLIKDTQSKPIESARQIIQDSFDKTMNKYTEDLDKMMTVLHELAPNAQVVLADQYLPLWKKHELYEPLKDAVNKLADGLDSIADKLNQRGISLRIAHVSDKFFDNEGPYTYFNVFDGLDTHPKQAGYEAIAQTFADVIWKQYLKPAPRAADVPLSVVINGKELPGKPVTVDNTTFLALRDVADAVHANLKWMQKTKTAVFSKDGRKVVITIGAKSVIVNGVAQPLNTPAYFQQAGKIQKTYVPLAVISEGLDYQVVFRKKLMTAFINF</sequence>
<dbReference type="InterPro" id="IPR036582">
    <property type="entry name" value="Mao_N_sf"/>
</dbReference>
<proteinExistence type="predicted"/>
<dbReference type="EMBL" id="CP041969">
    <property type="protein sequence ID" value="QMV43209.1"/>
    <property type="molecule type" value="Genomic_DNA"/>
</dbReference>
<dbReference type="Proteomes" id="UP000515679">
    <property type="component" value="Chromosome"/>
</dbReference>
<dbReference type="InterPro" id="IPR051532">
    <property type="entry name" value="Ester_Hydrolysis_Enzymes"/>
</dbReference>
<keyword evidence="1" id="KW-0732">Signal</keyword>
<evidence type="ECO:0000259" key="2">
    <source>
        <dbReference type="Pfam" id="PF07833"/>
    </source>
</evidence>
<name>A0A7G5C1X5_9BACL</name>